<accession>A0A2U2HA69</accession>
<dbReference type="OrthoDB" id="10015156at2"/>
<evidence type="ECO:0000313" key="1">
    <source>
        <dbReference type="EMBL" id="PWF39567.1"/>
    </source>
</evidence>
<dbReference type="Proteomes" id="UP000241421">
    <property type="component" value="Unassembled WGS sequence"/>
</dbReference>
<comment type="caution">
    <text evidence="1">The sequence shown here is derived from an EMBL/GenBank/DDBJ whole genome shotgun (WGS) entry which is preliminary data.</text>
</comment>
<organism evidence="1 2">
    <name type="scientific">Massilia glaciei</name>
    <dbReference type="NCBI Taxonomy" id="1524097"/>
    <lineage>
        <taxon>Bacteria</taxon>
        <taxon>Pseudomonadati</taxon>
        <taxon>Pseudomonadota</taxon>
        <taxon>Betaproteobacteria</taxon>
        <taxon>Burkholderiales</taxon>
        <taxon>Oxalobacteraceae</taxon>
        <taxon>Telluria group</taxon>
        <taxon>Massilia</taxon>
    </lineage>
</organism>
<proteinExistence type="predicted"/>
<keyword evidence="2" id="KW-1185">Reference proteome</keyword>
<dbReference type="EMBL" id="PXWF02000337">
    <property type="protein sequence ID" value="PWF39567.1"/>
    <property type="molecule type" value="Genomic_DNA"/>
</dbReference>
<dbReference type="RefSeq" id="WP_106760387.1">
    <property type="nucleotide sequence ID" value="NZ_PXWF02000337.1"/>
</dbReference>
<name>A0A2U2HA69_9BURK</name>
<protein>
    <submittedName>
        <fullName evidence="1">Uncharacterized protein</fullName>
    </submittedName>
</protein>
<evidence type="ECO:0000313" key="2">
    <source>
        <dbReference type="Proteomes" id="UP000241421"/>
    </source>
</evidence>
<dbReference type="AlphaFoldDB" id="A0A2U2HA69"/>
<sequence length="162" mass="17901">MDSEAVYLQIHLEELTGKGLDVAELGVFLTAINRWVNRASVKSKELALPYSPVAHEPRFVRLNITEVRNGSVTIDALMNFFGSQVATDAFLASLAASAAYDGLKILTDCISRAFGRLNSPESPAMSFRISFKIKDKRRIHLEIPVGCTVLIHEDGRIEVARI</sequence>
<reference evidence="1 2" key="1">
    <citation type="submission" date="2018-04" db="EMBL/GenBank/DDBJ databases">
        <title>Massilia violaceinigra sp. nov., a novel purple-pigmented bacterium isolated from Tianshan glacier, Xinjiang, China.</title>
        <authorList>
            <person name="Wang H."/>
        </authorList>
    </citation>
    <scope>NUCLEOTIDE SEQUENCE [LARGE SCALE GENOMIC DNA]</scope>
    <source>
        <strain evidence="1 2">B448-2</strain>
    </source>
</reference>
<gene>
    <name evidence="1" type="ORF">C7C56_026785</name>
</gene>